<comment type="caution">
    <text evidence="7">The sequence shown here is derived from an EMBL/GenBank/DDBJ whole genome shotgun (WGS) entry which is preliminary data.</text>
</comment>
<dbReference type="InterPro" id="IPR036052">
    <property type="entry name" value="TrpB-like_PALP_sf"/>
</dbReference>
<evidence type="ECO:0000256" key="5">
    <source>
        <dbReference type="ARBA" id="ARBA00023239"/>
    </source>
</evidence>
<organism evidence="7 8">
    <name type="scientific">Vreelandella boliviensis LC1</name>
    <dbReference type="NCBI Taxonomy" id="1072583"/>
    <lineage>
        <taxon>Bacteria</taxon>
        <taxon>Pseudomonadati</taxon>
        <taxon>Pseudomonadota</taxon>
        <taxon>Gammaproteobacteria</taxon>
        <taxon>Oceanospirillales</taxon>
        <taxon>Halomonadaceae</taxon>
        <taxon>Vreelandella</taxon>
    </lineage>
</organism>
<keyword evidence="5" id="KW-0456">Lyase</keyword>
<evidence type="ECO:0000313" key="7">
    <source>
        <dbReference type="EMBL" id="OZT76163.1"/>
    </source>
</evidence>
<keyword evidence="4" id="KW-0663">Pyridoxal phosphate</keyword>
<proteinExistence type="inferred from homology"/>
<dbReference type="SUPFAM" id="SSF53686">
    <property type="entry name" value="Tryptophan synthase beta subunit-like PLP-dependent enzymes"/>
    <property type="match status" value="1"/>
</dbReference>
<comment type="catalytic activity">
    <reaction evidence="6">
        <text>L-serine = pyruvate + NH4(+)</text>
        <dbReference type="Rhea" id="RHEA:19169"/>
        <dbReference type="ChEBI" id="CHEBI:15361"/>
        <dbReference type="ChEBI" id="CHEBI:28938"/>
        <dbReference type="ChEBI" id="CHEBI:33384"/>
        <dbReference type="EC" id="4.3.1.17"/>
    </reaction>
</comment>
<comment type="similarity">
    <text evidence="2">Belongs to the serine/threonine dehydratase family.</text>
</comment>
<evidence type="ECO:0000256" key="3">
    <source>
        <dbReference type="ARBA" id="ARBA00012093"/>
    </source>
</evidence>
<evidence type="ECO:0000256" key="4">
    <source>
        <dbReference type="ARBA" id="ARBA00022898"/>
    </source>
</evidence>
<accession>A0ABX4GET0</accession>
<comment type="cofactor">
    <cofactor evidence="1">
        <name>pyridoxal 5'-phosphate</name>
        <dbReference type="ChEBI" id="CHEBI:597326"/>
    </cofactor>
</comment>
<dbReference type="InterPro" id="IPR050147">
    <property type="entry name" value="Ser/Thr_Dehydratase"/>
</dbReference>
<evidence type="ECO:0000256" key="2">
    <source>
        <dbReference type="ARBA" id="ARBA00010869"/>
    </source>
</evidence>
<dbReference type="Proteomes" id="UP000216538">
    <property type="component" value="Unassembled WGS sequence"/>
</dbReference>
<dbReference type="PANTHER" id="PTHR48078">
    <property type="entry name" value="THREONINE DEHYDRATASE, MITOCHONDRIAL-RELATED"/>
    <property type="match status" value="1"/>
</dbReference>
<dbReference type="Gene3D" id="3.40.50.1100">
    <property type="match status" value="1"/>
</dbReference>
<name>A0ABX4GET0_9GAMM</name>
<dbReference type="EMBL" id="NPEY01000001">
    <property type="protein sequence ID" value="OZT76163.1"/>
    <property type="molecule type" value="Genomic_DNA"/>
</dbReference>
<evidence type="ECO:0000256" key="1">
    <source>
        <dbReference type="ARBA" id="ARBA00001933"/>
    </source>
</evidence>
<keyword evidence="8" id="KW-1185">Reference proteome</keyword>
<dbReference type="EC" id="4.3.1.17" evidence="3"/>
<reference evidence="7 8" key="1">
    <citation type="submission" date="2017-07" db="EMBL/GenBank/DDBJ databases">
        <title>Shotgun whole genome sequences of three halophilic bacterial isolates.</title>
        <authorList>
            <person name="Pozzo T."/>
            <person name="Higdon S.M."/>
            <person name="Quillaguaman J."/>
        </authorList>
    </citation>
    <scope>NUCLEOTIDE SEQUENCE [LARGE SCALE GENOMIC DNA]</scope>
    <source>
        <strain evidence="7 8">LC1</strain>
    </source>
</reference>
<evidence type="ECO:0000313" key="8">
    <source>
        <dbReference type="Proteomes" id="UP000216538"/>
    </source>
</evidence>
<gene>
    <name evidence="7" type="ORF">CE457_02790</name>
</gene>
<protein>
    <recommendedName>
        <fullName evidence="3">L-serine ammonia-lyase</fullName>
        <ecNumber evidence="3">4.3.1.17</ecNumber>
    </recommendedName>
</protein>
<dbReference type="PANTHER" id="PTHR48078:SF2">
    <property type="entry name" value="CATABOLIC L-SERINE_THREONINE DEHYDRATASE"/>
    <property type="match status" value="1"/>
</dbReference>
<evidence type="ECO:0000256" key="6">
    <source>
        <dbReference type="ARBA" id="ARBA00049406"/>
    </source>
</evidence>
<sequence length="69" mass="7337">MVSDLSALMACERFLDDHCLLVEPACGAGLAAAYENAPELENFSNILVVVCGGATSTINQLRELRKANP</sequence>